<dbReference type="RefSeq" id="WP_136665381.1">
    <property type="nucleotide sequence ID" value="NZ_CP173421.1"/>
</dbReference>
<keyword evidence="2" id="KW-1185">Reference proteome</keyword>
<accession>A0A4T1ZV73</accession>
<evidence type="ECO:0008006" key="3">
    <source>
        <dbReference type="Google" id="ProtNLM"/>
    </source>
</evidence>
<evidence type="ECO:0000313" key="1">
    <source>
        <dbReference type="EMBL" id="TIH07552.1"/>
    </source>
</evidence>
<proteinExistence type="predicted"/>
<dbReference type="EMBL" id="RFLV01000003">
    <property type="protein sequence ID" value="TIH07552.1"/>
    <property type="molecule type" value="Genomic_DNA"/>
</dbReference>
<sequence length="59" mass="6466">MNIMIKPLKTAAGSRWQVRLGTHSVTLRSEAEARQFVSTLQARVNAPHALPVELQRAAG</sequence>
<gene>
    <name evidence="1" type="ORF">D8779_15470</name>
</gene>
<comment type="caution">
    <text evidence="1">The sequence shown here is derived from an EMBL/GenBank/DDBJ whole genome shotgun (WGS) entry which is preliminary data.</text>
</comment>
<protein>
    <recommendedName>
        <fullName evidence="3">DUF2188 domain-containing protein</fullName>
    </recommendedName>
</protein>
<reference evidence="1 2" key="1">
    <citation type="submission" date="2018-10" db="EMBL/GenBank/DDBJ databases">
        <title>Pseudomonas leptonychotis sp. nov., isolated from Weddell seals in Antarctica.</title>
        <authorList>
            <person name="Novakova D."/>
            <person name="Svec P."/>
            <person name="Kralova S."/>
            <person name="Kristofova L."/>
            <person name="Zeman M."/>
            <person name="Pantucek R."/>
            <person name="Maslanova I."/>
            <person name="Sedlacek I."/>
        </authorList>
    </citation>
    <scope>NUCLEOTIDE SEQUENCE [LARGE SCALE GENOMIC DNA]</scope>
    <source>
        <strain evidence="1 2">CCM 8849</strain>
    </source>
</reference>
<evidence type="ECO:0000313" key="2">
    <source>
        <dbReference type="Proteomes" id="UP000307541"/>
    </source>
</evidence>
<dbReference type="Proteomes" id="UP000307541">
    <property type="component" value="Unassembled WGS sequence"/>
</dbReference>
<dbReference type="AlphaFoldDB" id="A0A4T1ZV73"/>
<organism evidence="1 2">
    <name type="scientific">Pseudomonas leptonychotis</name>
    <dbReference type="NCBI Taxonomy" id="2448482"/>
    <lineage>
        <taxon>Bacteria</taxon>
        <taxon>Pseudomonadati</taxon>
        <taxon>Pseudomonadota</taxon>
        <taxon>Gammaproteobacteria</taxon>
        <taxon>Pseudomonadales</taxon>
        <taxon>Pseudomonadaceae</taxon>
        <taxon>Pseudomonas</taxon>
    </lineage>
</organism>
<dbReference type="OrthoDB" id="6966833at2"/>
<name>A0A4T1ZV73_9PSED</name>